<keyword evidence="2" id="KW-1185">Reference proteome</keyword>
<dbReference type="SUPFAM" id="SSF52309">
    <property type="entry name" value="N-(deoxy)ribosyltransferase-like"/>
    <property type="match status" value="1"/>
</dbReference>
<reference evidence="2" key="1">
    <citation type="journal article" date="2019" name="Int. J. Syst. Evol. Microbiol.">
        <title>The Global Catalogue of Microorganisms (GCM) 10K type strain sequencing project: providing services to taxonomists for standard genome sequencing and annotation.</title>
        <authorList>
            <consortium name="The Broad Institute Genomics Platform"/>
            <consortium name="The Broad Institute Genome Sequencing Center for Infectious Disease"/>
            <person name="Wu L."/>
            <person name="Ma J."/>
        </authorList>
    </citation>
    <scope>NUCLEOTIDE SEQUENCE [LARGE SCALE GENOMIC DNA]</scope>
    <source>
        <strain evidence="2">CGMCC 4.7426</strain>
    </source>
</reference>
<gene>
    <name evidence="1" type="ORF">ACFO3D_18695</name>
</gene>
<dbReference type="EMBL" id="JBHSFU010000015">
    <property type="protein sequence ID" value="MFC4560189.1"/>
    <property type="molecule type" value="Genomic_DNA"/>
</dbReference>
<dbReference type="Proteomes" id="UP001595989">
    <property type="component" value="Unassembled WGS sequence"/>
</dbReference>
<sequence>MKKFYVASSFSNVEKVREVSKRLINKGFIHTYDWTKNEKASSIEELKKIGQLEKNAVMDADFVIVLLPAGKSSHIELGIALGQGKTIFLNSPSVDIRDFETTSTFYQLPEVIKCNGTIDELVDMLTNEN</sequence>
<evidence type="ECO:0000313" key="2">
    <source>
        <dbReference type="Proteomes" id="UP001595989"/>
    </source>
</evidence>
<dbReference type="RefSeq" id="WP_390299842.1">
    <property type="nucleotide sequence ID" value="NZ_JBHSFU010000015.1"/>
</dbReference>
<accession>A0ABV9DMQ8</accession>
<proteinExistence type="predicted"/>
<organism evidence="1 2">
    <name type="scientific">Virgibacillus kekensis</name>
    <dbReference type="NCBI Taxonomy" id="202261"/>
    <lineage>
        <taxon>Bacteria</taxon>
        <taxon>Bacillati</taxon>
        <taxon>Bacillota</taxon>
        <taxon>Bacilli</taxon>
        <taxon>Bacillales</taxon>
        <taxon>Bacillaceae</taxon>
        <taxon>Virgibacillus</taxon>
    </lineage>
</organism>
<protein>
    <submittedName>
        <fullName evidence="1">Group-specific protein</fullName>
    </submittedName>
</protein>
<evidence type="ECO:0000313" key="1">
    <source>
        <dbReference type="EMBL" id="MFC4560189.1"/>
    </source>
</evidence>
<comment type="caution">
    <text evidence="1">The sequence shown here is derived from an EMBL/GenBank/DDBJ whole genome shotgun (WGS) entry which is preliminary data.</text>
</comment>
<name>A0ABV9DMQ8_9BACI</name>